<dbReference type="Proteomes" id="UP001145021">
    <property type="component" value="Unassembled WGS sequence"/>
</dbReference>
<dbReference type="SUPFAM" id="SSF53474">
    <property type="entry name" value="alpha/beta-Hydrolases"/>
    <property type="match status" value="1"/>
</dbReference>
<feature type="domain" description="Alpha/beta hydrolase fold-3" evidence="3">
    <location>
        <begin position="176"/>
        <end position="392"/>
    </location>
</feature>
<evidence type="ECO:0000256" key="2">
    <source>
        <dbReference type="SAM" id="SignalP"/>
    </source>
</evidence>
<reference evidence="4" key="1">
    <citation type="submission" date="2022-07" db="EMBL/GenBank/DDBJ databases">
        <title>Phylogenomic reconstructions and comparative analyses of Kickxellomycotina fungi.</title>
        <authorList>
            <person name="Reynolds N.K."/>
            <person name="Stajich J.E."/>
            <person name="Barry K."/>
            <person name="Grigoriev I.V."/>
            <person name="Crous P."/>
            <person name="Smith M.E."/>
        </authorList>
    </citation>
    <scope>NUCLEOTIDE SEQUENCE</scope>
    <source>
        <strain evidence="4">NBRC 105413</strain>
    </source>
</reference>
<dbReference type="AlphaFoldDB" id="A0A9W7XHW2"/>
<feature type="chain" id="PRO_5040962088" description="Alpha/beta hydrolase fold-3 domain-containing protein" evidence="2">
    <location>
        <begin position="20"/>
        <end position="416"/>
    </location>
</feature>
<dbReference type="Pfam" id="PF07859">
    <property type="entry name" value="Abhydrolase_3"/>
    <property type="match status" value="1"/>
</dbReference>
<gene>
    <name evidence="4" type="ORF">LPJ64_005083</name>
</gene>
<organism evidence="4 5">
    <name type="scientific">Coemansia asiatica</name>
    <dbReference type="NCBI Taxonomy" id="1052880"/>
    <lineage>
        <taxon>Eukaryota</taxon>
        <taxon>Fungi</taxon>
        <taxon>Fungi incertae sedis</taxon>
        <taxon>Zoopagomycota</taxon>
        <taxon>Kickxellomycotina</taxon>
        <taxon>Kickxellomycetes</taxon>
        <taxon>Kickxellales</taxon>
        <taxon>Kickxellaceae</taxon>
        <taxon>Coemansia</taxon>
    </lineage>
</organism>
<dbReference type="InterPro" id="IPR029058">
    <property type="entry name" value="AB_hydrolase_fold"/>
</dbReference>
<keyword evidence="5" id="KW-1185">Reference proteome</keyword>
<evidence type="ECO:0000256" key="1">
    <source>
        <dbReference type="ARBA" id="ARBA00022801"/>
    </source>
</evidence>
<evidence type="ECO:0000313" key="5">
    <source>
        <dbReference type="Proteomes" id="UP001145021"/>
    </source>
</evidence>
<dbReference type="InterPro" id="IPR050300">
    <property type="entry name" value="GDXG_lipolytic_enzyme"/>
</dbReference>
<dbReference type="InterPro" id="IPR013094">
    <property type="entry name" value="AB_hydrolase_3"/>
</dbReference>
<accession>A0A9W7XHW2</accession>
<dbReference type="EMBL" id="JANBOH010000295">
    <property type="protein sequence ID" value="KAJ1643110.1"/>
    <property type="molecule type" value="Genomic_DNA"/>
</dbReference>
<dbReference type="Gene3D" id="3.40.50.1820">
    <property type="entry name" value="alpha/beta hydrolase"/>
    <property type="match status" value="1"/>
</dbReference>
<keyword evidence="2" id="KW-0732">Signal</keyword>
<dbReference type="PANTHER" id="PTHR48081:SF8">
    <property type="entry name" value="ALPHA_BETA HYDROLASE FOLD-3 DOMAIN-CONTAINING PROTEIN-RELATED"/>
    <property type="match status" value="1"/>
</dbReference>
<keyword evidence="1" id="KW-0378">Hydrolase</keyword>
<sequence>MTLSYIEILSAVCVMAAVAIKSTVEYVIRGPRLPTWTLKHQMRRDMIYALVSRTVPPIYDDTQLDSIDVYAYAASSQRKALPPVTLSPEQGIYRTVQIAVNSVSLDTLTLDNIGVAKQRLLALIESDKKQQHDSGRMIGSELVVANSAIRALEQHADSGHESMLACAPLHRKEQILLHFHGGGFIVGKAAAYRRVLAKMSEDCSARVLSVDYRLAPVHPFPAQIHDVLVAYKHLLQTGFLPENIVLVGDSAGATLCLALSCLLRDSGMPLPSSLILLSPWCNLVDAHPSTRQNKHFDYLTVRPLESPISYARLYYNPGQPLTPQMVQEMRDPLVSPAFADLRGLPPMLIQAGDKELLIDEIEDLVEKIKSQNPERSDAVVFERYEDMFHVFQTMLDFDQSIKAFASIADFTQALKL</sequence>
<protein>
    <recommendedName>
        <fullName evidence="3">Alpha/beta hydrolase fold-3 domain-containing protein</fullName>
    </recommendedName>
</protein>
<evidence type="ECO:0000313" key="4">
    <source>
        <dbReference type="EMBL" id="KAJ1643110.1"/>
    </source>
</evidence>
<comment type="caution">
    <text evidence="4">The sequence shown here is derived from an EMBL/GenBank/DDBJ whole genome shotgun (WGS) entry which is preliminary data.</text>
</comment>
<proteinExistence type="predicted"/>
<evidence type="ECO:0000259" key="3">
    <source>
        <dbReference type="Pfam" id="PF07859"/>
    </source>
</evidence>
<dbReference type="GO" id="GO:0016787">
    <property type="term" value="F:hydrolase activity"/>
    <property type="evidence" value="ECO:0007669"/>
    <property type="project" value="UniProtKB-KW"/>
</dbReference>
<feature type="signal peptide" evidence="2">
    <location>
        <begin position="1"/>
        <end position="19"/>
    </location>
</feature>
<dbReference type="PANTHER" id="PTHR48081">
    <property type="entry name" value="AB HYDROLASE SUPERFAMILY PROTEIN C4A8.06C"/>
    <property type="match status" value="1"/>
</dbReference>
<name>A0A9W7XHW2_9FUNG</name>